<dbReference type="CDD" id="cd05251">
    <property type="entry name" value="NmrA_like_SDR_a"/>
    <property type="match status" value="1"/>
</dbReference>
<organism evidence="4 5">
    <name type="scientific">Pseudogymnoascus verrucosus</name>
    <dbReference type="NCBI Taxonomy" id="342668"/>
    <lineage>
        <taxon>Eukaryota</taxon>
        <taxon>Fungi</taxon>
        <taxon>Dikarya</taxon>
        <taxon>Ascomycota</taxon>
        <taxon>Pezizomycotina</taxon>
        <taxon>Leotiomycetes</taxon>
        <taxon>Thelebolales</taxon>
        <taxon>Thelebolaceae</taxon>
        <taxon>Pseudogymnoascus</taxon>
    </lineage>
</organism>
<dbReference type="Proteomes" id="UP000091956">
    <property type="component" value="Unassembled WGS sequence"/>
</dbReference>
<dbReference type="AlphaFoldDB" id="A0A1B8GTS3"/>
<keyword evidence="5" id="KW-1185">Reference proteome</keyword>
<dbReference type="InterPro" id="IPR051164">
    <property type="entry name" value="NmrA-like_oxidored"/>
</dbReference>
<dbReference type="InterPro" id="IPR008030">
    <property type="entry name" value="NmrA-like"/>
</dbReference>
<accession>A0A1B8GTS3</accession>
<reference evidence="5" key="2">
    <citation type="journal article" date="2018" name="Nat. Commun.">
        <title>Extreme sensitivity to ultraviolet light in the fungal pathogen causing white-nose syndrome of bats.</title>
        <authorList>
            <person name="Palmer J.M."/>
            <person name="Drees K.P."/>
            <person name="Foster J.T."/>
            <person name="Lindner D.L."/>
        </authorList>
    </citation>
    <scope>NUCLEOTIDE SEQUENCE [LARGE SCALE GENOMIC DNA]</scope>
    <source>
        <strain evidence="5">UAMH 10579</strain>
    </source>
</reference>
<dbReference type="EMBL" id="KV460213">
    <property type="protein sequence ID" value="OBT99233.1"/>
    <property type="molecule type" value="Genomic_DNA"/>
</dbReference>
<reference evidence="4 5" key="1">
    <citation type="submission" date="2016-03" db="EMBL/GenBank/DDBJ databases">
        <title>Comparative genomics of Pseudogymnoascus destructans, the fungus causing white-nose syndrome of bats.</title>
        <authorList>
            <person name="Palmer J.M."/>
            <person name="Drees K.P."/>
            <person name="Foster J.T."/>
            <person name="Lindner D.L."/>
        </authorList>
    </citation>
    <scope>NUCLEOTIDE SEQUENCE [LARGE SCALE GENOMIC DNA]</scope>
    <source>
        <strain evidence="4 5">UAMH 10579</strain>
    </source>
</reference>
<dbReference type="PANTHER" id="PTHR42748:SF31">
    <property type="entry name" value="NMRA-LIKE DOMAIN-CONTAINING PROTEIN-RELATED"/>
    <property type="match status" value="1"/>
</dbReference>
<dbReference type="InterPro" id="IPR036291">
    <property type="entry name" value="NAD(P)-bd_dom_sf"/>
</dbReference>
<proteinExistence type="inferred from homology"/>
<feature type="domain" description="NmrA-like" evidence="3">
    <location>
        <begin position="1"/>
        <end position="277"/>
    </location>
</feature>
<evidence type="ECO:0000313" key="5">
    <source>
        <dbReference type="Proteomes" id="UP000091956"/>
    </source>
</evidence>
<evidence type="ECO:0000259" key="3">
    <source>
        <dbReference type="Pfam" id="PF05368"/>
    </source>
</evidence>
<evidence type="ECO:0000256" key="1">
    <source>
        <dbReference type="ARBA" id="ARBA00006328"/>
    </source>
</evidence>
<dbReference type="Pfam" id="PF05368">
    <property type="entry name" value="NmrA"/>
    <property type="match status" value="1"/>
</dbReference>
<evidence type="ECO:0000256" key="2">
    <source>
        <dbReference type="ARBA" id="ARBA00022857"/>
    </source>
</evidence>
<dbReference type="GO" id="GO:0005634">
    <property type="term" value="C:nucleus"/>
    <property type="evidence" value="ECO:0007669"/>
    <property type="project" value="TreeGrafter"/>
</dbReference>
<dbReference type="Gene3D" id="3.40.50.720">
    <property type="entry name" value="NAD(P)-binding Rossmann-like Domain"/>
    <property type="match status" value="1"/>
</dbReference>
<protein>
    <recommendedName>
        <fullName evidence="3">NmrA-like domain-containing protein</fullName>
    </recommendedName>
</protein>
<dbReference type="PANTHER" id="PTHR42748">
    <property type="entry name" value="NITROGEN METABOLITE REPRESSION PROTEIN NMRA FAMILY MEMBER"/>
    <property type="match status" value="1"/>
</dbReference>
<dbReference type="GeneID" id="28836129"/>
<comment type="similarity">
    <text evidence="1">Belongs to the NmrA-type oxidoreductase family.</text>
</comment>
<dbReference type="SUPFAM" id="SSF51735">
    <property type="entry name" value="NAD(P)-binding Rossmann-fold domains"/>
    <property type="match status" value="1"/>
</dbReference>
<dbReference type="RefSeq" id="XP_018132966.1">
    <property type="nucleotide sequence ID" value="XM_018272248.2"/>
</dbReference>
<name>A0A1B8GTS3_9PEZI</name>
<dbReference type="STRING" id="342668.A0A1B8GTS3"/>
<gene>
    <name evidence="4" type="ORF">VE01_02743</name>
</gene>
<evidence type="ECO:0000313" key="4">
    <source>
        <dbReference type="EMBL" id="OBT99233.1"/>
    </source>
</evidence>
<keyword evidence="2" id="KW-0521">NADP</keyword>
<dbReference type="Gene3D" id="3.90.25.10">
    <property type="entry name" value="UDP-galactose 4-epimerase, domain 1"/>
    <property type="match status" value="1"/>
</dbReference>
<sequence length="309" mass="34034">MSKLLTVFGATGNQGGSVIRAVLNDPVLSKEFKIRGITRDVSKPAAQALESRGVEVMAADMNSRSSLAEALRGSHSVFLVTTPDFMSGDSQELTHGKDVADVAHEAGIKHLIFSSLLHVTDVTNGRLKHVLHFDMKADVERYIRSKGLPGTFILPGYFMSNFTALQMLKKGDGGVYTLVFPVTSEAKFPLIDTEADIGKYVVAAIKNRTDVLGKQILAAADYYTPTRIISEFEEVTGKKGRFMPVDSETYKSFLPESMAEEMLENHLFIEDPGYFAGQDLKGSLDLLDKVGLKPNSWRDFLTKNKSLFE</sequence>